<dbReference type="OrthoDB" id="2972582at2"/>
<accession>A0A1H0BSZ6</accession>
<gene>
    <name evidence="1" type="ORF">SAMN05216498_2374</name>
</gene>
<reference evidence="1 2" key="1">
    <citation type="submission" date="2016-10" db="EMBL/GenBank/DDBJ databases">
        <authorList>
            <person name="de Groot N.N."/>
        </authorList>
    </citation>
    <scope>NUCLEOTIDE SEQUENCE [LARGE SCALE GENOMIC DNA]</scope>
    <source>
        <strain evidence="1 2">CGMCC 1.3442</strain>
    </source>
</reference>
<dbReference type="STRING" id="237069.SAMN05216498_2374"/>
<evidence type="ECO:0000313" key="1">
    <source>
        <dbReference type="EMBL" id="SDN48706.1"/>
    </source>
</evidence>
<protein>
    <submittedName>
        <fullName evidence="1">Uncharacterized protein</fullName>
    </submittedName>
</protein>
<sequence>MNSSPLYSELDLVNLFVCMCLDHELPEIDNILKKEGYHLISIDRKVDTSSGSVKFDVLLSNKDKNVSLGFELKGKKASNLEKEQFDRYSNLSSEEYAKLGGVSSTNPQFHQLQTIIGINSINSKKVIEFIKKHHYKFPILAIDSSSITVKQDRIVDSSVHQHFERYFKYQSFISFIKFDKDTPLIQIAPSLITSIFKYAQKNKLIFTVDEILK</sequence>
<keyword evidence="2" id="KW-1185">Reference proteome</keyword>
<proteinExistence type="predicted"/>
<name>A0A1H0BSZ6_9BACI</name>
<dbReference type="EMBL" id="FNIG01000005">
    <property type="protein sequence ID" value="SDN48706.1"/>
    <property type="molecule type" value="Genomic_DNA"/>
</dbReference>
<dbReference type="Proteomes" id="UP000199334">
    <property type="component" value="Unassembled WGS sequence"/>
</dbReference>
<dbReference type="RefSeq" id="WP_093856798.1">
    <property type="nucleotide sequence ID" value="NZ_BJVZ01000008.1"/>
</dbReference>
<dbReference type="AlphaFoldDB" id="A0A1H0BSZ6"/>
<organism evidence="1 2">
    <name type="scientific">Tenuibacillus multivorans</name>
    <dbReference type="NCBI Taxonomy" id="237069"/>
    <lineage>
        <taxon>Bacteria</taxon>
        <taxon>Bacillati</taxon>
        <taxon>Bacillota</taxon>
        <taxon>Bacilli</taxon>
        <taxon>Bacillales</taxon>
        <taxon>Bacillaceae</taxon>
        <taxon>Tenuibacillus</taxon>
    </lineage>
</organism>
<evidence type="ECO:0000313" key="2">
    <source>
        <dbReference type="Proteomes" id="UP000199334"/>
    </source>
</evidence>